<dbReference type="GO" id="GO:0005829">
    <property type="term" value="C:cytosol"/>
    <property type="evidence" value="ECO:0007669"/>
    <property type="project" value="TreeGrafter"/>
</dbReference>
<keyword evidence="5 11" id="KW-0067">ATP-binding</keyword>
<keyword evidence="3 11" id="KW-0378">Hydrolase</keyword>
<feature type="domain" description="UvrD-like helicase ATP-binding" evidence="13">
    <location>
        <begin position="1"/>
        <end position="274"/>
    </location>
</feature>
<keyword evidence="4 11" id="KW-0347">Helicase</keyword>
<evidence type="ECO:0000256" key="12">
    <source>
        <dbReference type="SAM" id="Coils"/>
    </source>
</evidence>
<dbReference type="GO" id="GO:0000725">
    <property type="term" value="P:recombinational repair"/>
    <property type="evidence" value="ECO:0007669"/>
    <property type="project" value="TreeGrafter"/>
</dbReference>
<proteinExistence type="inferred from homology"/>
<feature type="binding site" evidence="11">
    <location>
        <begin position="22"/>
        <end position="29"/>
    </location>
    <ligand>
        <name>ATP</name>
        <dbReference type="ChEBI" id="CHEBI:30616"/>
    </ligand>
</feature>
<comment type="catalytic activity">
    <reaction evidence="10">
        <text>ATP + H2O = ADP + phosphate + H(+)</text>
        <dbReference type="Rhea" id="RHEA:13065"/>
        <dbReference type="ChEBI" id="CHEBI:15377"/>
        <dbReference type="ChEBI" id="CHEBI:15378"/>
        <dbReference type="ChEBI" id="CHEBI:30616"/>
        <dbReference type="ChEBI" id="CHEBI:43474"/>
        <dbReference type="ChEBI" id="CHEBI:456216"/>
        <dbReference type="EC" id="5.6.2.4"/>
    </reaction>
</comment>
<dbReference type="Gene3D" id="3.40.50.300">
    <property type="entry name" value="P-loop containing nucleotide triphosphate hydrolases"/>
    <property type="match status" value="2"/>
</dbReference>
<evidence type="ECO:0000313" key="16">
    <source>
        <dbReference type="Proteomes" id="UP000095706"/>
    </source>
</evidence>
<evidence type="ECO:0000259" key="13">
    <source>
        <dbReference type="PROSITE" id="PS51198"/>
    </source>
</evidence>
<evidence type="ECO:0000256" key="10">
    <source>
        <dbReference type="ARBA" id="ARBA00048988"/>
    </source>
</evidence>
<evidence type="ECO:0000256" key="5">
    <source>
        <dbReference type="ARBA" id="ARBA00022840"/>
    </source>
</evidence>
<reference evidence="15 16" key="1">
    <citation type="submission" date="2015-09" db="EMBL/GenBank/DDBJ databases">
        <authorList>
            <consortium name="Pathogen Informatics"/>
        </authorList>
    </citation>
    <scope>NUCLEOTIDE SEQUENCE [LARGE SCALE GENOMIC DNA]</scope>
    <source>
        <strain evidence="15 16">2789STDY5608849</strain>
    </source>
</reference>
<dbReference type="InterPro" id="IPR014017">
    <property type="entry name" value="DNA_helicase_UvrD-like_C"/>
</dbReference>
<dbReference type="GO" id="GO:0003677">
    <property type="term" value="F:DNA binding"/>
    <property type="evidence" value="ECO:0007669"/>
    <property type="project" value="UniProtKB-KW"/>
</dbReference>
<keyword evidence="2 11" id="KW-0547">Nucleotide-binding</keyword>
<evidence type="ECO:0000256" key="4">
    <source>
        <dbReference type="ARBA" id="ARBA00022806"/>
    </source>
</evidence>
<dbReference type="EC" id="5.6.2.4" evidence="9"/>
<dbReference type="InterPro" id="IPR014016">
    <property type="entry name" value="UvrD-like_ATP-bd"/>
</dbReference>
<feature type="domain" description="UvrD-like helicase C-terminal" evidence="14">
    <location>
        <begin position="275"/>
        <end position="537"/>
    </location>
</feature>
<dbReference type="GO" id="GO:0005524">
    <property type="term" value="F:ATP binding"/>
    <property type="evidence" value="ECO:0007669"/>
    <property type="project" value="UniProtKB-UniRule"/>
</dbReference>
<comment type="catalytic activity">
    <reaction evidence="8">
        <text>Couples ATP hydrolysis with the unwinding of duplex DNA by translocating in the 3'-5' direction.</text>
        <dbReference type="EC" id="5.6.2.4"/>
    </reaction>
</comment>
<sequence>MIYNNSQKKAVMHTTGPMMVLAGPGSGKTAVITGRTCQLVTSGISASRILVVTFTRAAAKEMKERYLKAMGKTSTQVTFGTFHGVFYAILRHTYRMSGNNILSEEEKKRLMRELVNHYARDLEEEDLEENLAREISTVKNNQIPLEHYYSACMPQEKFREIYEAYEKWRKENKKLDFDDLMVQCKRLFLERPEVLRAWQQKFQYILIDEFQDISPVQYEIVRMLALPENNLFIVGDDDQSIYQFRGAKPEIMLNFPKDYPGAAQVVLDKNYRSTEFIVKRSQCLIHHNKKRYEKAISTDNEKGAPIAIRGYKNPREEMRAVAEELREAEKNGCPYEEMALLFRTNLGCRTAVEELMEAQIPFQMRDALPDLYDHWIAKDLLTYLNLAMGSRKRGEFLKIANRPNRYLSRDAFEEATVSFDALLEYYEEKDWMCQRIRKLEQDITTLTHLSPFGAVNYIRYAIGYEQYVKEYAAYRHLKEDDLISVLDELQEAAKTQKSIEGWFAHIEEYQQKMKEKQKQRAESAEGVMVSTLHSVKGLEYDKVYLLDVNEGVMPYQKAVLAEAIEEERRMFYVGMTRARKELTLCYVEERFEKKVEPSRFLDEVIQ</sequence>
<organism evidence="15 16">
    <name type="scientific">Fusicatenibacter saccharivorans</name>
    <dbReference type="NCBI Taxonomy" id="1150298"/>
    <lineage>
        <taxon>Bacteria</taxon>
        <taxon>Bacillati</taxon>
        <taxon>Bacillota</taxon>
        <taxon>Clostridia</taxon>
        <taxon>Lachnospirales</taxon>
        <taxon>Lachnospiraceae</taxon>
        <taxon>Fusicatenibacter</taxon>
    </lineage>
</organism>
<dbReference type="GO" id="GO:0016887">
    <property type="term" value="F:ATP hydrolysis activity"/>
    <property type="evidence" value="ECO:0007669"/>
    <property type="project" value="RHEA"/>
</dbReference>
<evidence type="ECO:0000259" key="14">
    <source>
        <dbReference type="PROSITE" id="PS51217"/>
    </source>
</evidence>
<dbReference type="RefSeq" id="WP_055228400.1">
    <property type="nucleotide sequence ID" value="NZ_CAXSRP010000012.1"/>
</dbReference>
<dbReference type="AlphaFoldDB" id="A0A174HL78"/>
<dbReference type="Pfam" id="PF13361">
    <property type="entry name" value="UvrD_C"/>
    <property type="match status" value="1"/>
</dbReference>
<evidence type="ECO:0000256" key="1">
    <source>
        <dbReference type="ARBA" id="ARBA00009922"/>
    </source>
</evidence>
<dbReference type="GO" id="GO:0033202">
    <property type="term" value="C:DNA helicase complex"/>
    <property type="evidence" value="ECO:0007669"/>
    <property type="project" value="TreeGrafter"/>
</dbReference>
<dbReference type="Gene3D" id="1.10.486.10">
    <property type="entry name" value="PCRA, domain 4"/>
    <property type="match status" value="1"/>
</dbReference>
<dbReference type="InterPro" id="IPR013986">
    <property type="entry name" value="DExx_box_DNA_helicase_dom_sf"/>
</dbReference>
<dbReference type="Gene3D" id="1.10.10.160">
    <property type="match status" value="1"/>
</dbReference>
<evidence type="ECO:0000313" key="15">
    <source>
        <dbReference type="EMBL" id="CUO75682.1"/>
    </source>
</evidence>
<dbReference type="GO" id="GO:0043138">
    <property type="term" value="F:3'-5' DNA helicase activity"/>
    <property type="evidence" value="ECO:0007669"/>
    <property type="project" value="UniProtKB-EC"/>
</dbReference>
<evidence type="ECO:0000256" key="2">
    <source>
        <dbReference type="ARBA" id="ARBA00022741"/>
    </source>
</evidence>
<evidence type="ECO:0000256" key="9">
    <source>
        <dbReference type="ARBA" id="ARBA00034808"/>
    </source>
</evidence>
<dbReference type="PANTHER" id="PTHR11070">
    <property type="entry name" value="UVRD / RECB / PCRA DNA HELICASE FAMILY MEMBER"/>
    <property type="match status" value="1"/>
</dbReference>
<name>A0A174HL78_9FIRM</name>
<dbReference type="SUPFAM" id="SSF52540">
    <property type="entry name" value="P-loop containing nucleoside triphosphate hydrolases"/>
    <property type="match status" value="1"/>
</dbReference>
<accession>A0A174HL78</accession>
<evidence type="ECO:0000256" key="6">
    <source>
        <dbReference type="ARBA" id="ARBA00023125"/>
    </source>
</evidence>
<dbReference type="PROSITE" id="PS51198">
    <property type="entry name" value="UVRD_HELICASE_ATP_BIND"/>
    <property type="match status" value="1"/>
</dbReference>
<feature type="coiled-coil region" evidence="12">
    <location>
        <begin position="499"/>
        <end position="526"/>
    </location>
</feature>
<dbReference type="InterPro" id="IPR000212">
    <property type="entry name" value="DNA_helicase_UvrD/REP"/>
</dbReference>
<protein>
    <recommendedName>
        <fullName evidence="9">DNA 3'-5' helicase</fullName>
        <ecNumber evidence="9">5.6.2.4</ecNumber>
    </recommendedName>
</protein>
<evidence type="ECO:0000256" key="8">
    <source>
        <dbReference type="ARBA" id="ARBA00034617"/>
    </source>
</evidence>
<dbReference type="CDD" id="cd17932">
    <property type="entry name" value="DEXQc_UvrD"/>
    <property type="match status" value="1"/>
</dbReference>
<evidence type="ECO:0000256" key="11">
    <source>
        <dbReference type="PROSITE-ProRule" id="PRU00560"/>
    </source>
</evidence>
<dbReference type="EMBL" id="CYYV01000014">
    <property type="protein sequence ID" value="CUO75682.1"/>
    <property type="molecule type" value="Genomic_DNA"/>
</dbReference>
<dbReference type="InterPro" id="IPR027417">
    <property type="entry name" value="P-loop_NTPase"/>
</dbReference>
<keyword evidence="7" id="KW-0413">Isomerase</keyword>
<keyword evidence="6" id="KW-0238">DNA-binding</keyword>
<dbReference type="PANTHER" id="PTHR11070:SF2">
    <property type="entry name" value="ATP-DEPENDENT DNA HELICASE SRS2"/>
    <property type="match status" value="1"/>
</dbReference>
<dbReference type="PROSITE" id="PS51217">
    <property type="entry name" value="UVRD_HELICASE_CTER"/>
    <property type="match status" value="1"/>
</dbReference>
<keyword evidence="12" id="KW-0175">Coiled coil</keyword>
<comment type="similarity">
    <text evidence="1">Belongs to the helicase family. UvrD subfamily.</text>
</comment>
<evidence type="ECO:0000256" key="7">
    <source>
        <dbReference type="ARBA" id="ARBA00023235"/>
    </source>
</evidence>
<gene>
    <name evidence="15" type="primary">yjcD</name>
    <name evidence="15" type="ORF">ERS852406_02762</name>
</gene>
<evidence type="ECO:0000256" key="3">
    <source>
        <dbReference type="ARBA" id="ARBA00022801"/>
    </source>
</evidence>
<dbReference type="Pfam" id="PF00580">
    <property type="entry name" value="UvrD-helicase"/>
    <property type="match status" value="1"/>
</dbReference>
<dbReference type="Proteomes" id="UP000095706">
    <property type="component" value="Unassembled WGS sequence"/>
</dbReference>